<protein>
    <submittedName>
        <fullName evidence="1">Uncharacterized protein</fullName>
    </submittedName>
</protein>
<dbReference type="Proteomes" id="UP000269044">
    <property type="component" value="Unassembled WGS sequence"/>
</dbReference>
<sequence>MFVGQITAIRTVVGDGFVLLTQRLGQGQGFLGIDAVGLAHVHLQVEQRERQRCRRLLLFHTRLDHVCGFHSARVSHLNSVCLVNDPVLVINRGISGHHEAALRTTATKGQACRNRVVKRTGVTLVGQVAVHDQTQDRGLDTAHRQHAFNALGPTGQGAGAGHVEPVQLVADAAGQSFLEQAVKLAVVAQPLQRFAGSVGVHVVDQDAFDRRGVAEMHQDLIDQQLAFVVRVTGVDDF</sequence>
<organism evidence="1 2">
    <name type="scientific">Pseudomonas syringae pv. delphinii</name>
    <dbReference type="NCBI Taxonomy" id="192088"/>
    <lineage>
        <taxon>Bacteria</taxon>
        <taxon>Pseudomonadati</taxon>
        <taxon>Pseudomonadota</taxon>
        <taxon>Gammaproteobacteria</taxon>
        <taxon>Pseudomonadales</taxon>
        <taxon>Pseudomonadaceae</taxon>
        <taxon>Pseudomonas</taxon>
    </lineage>
</organism>
<evidence type="ECO:0000313" key="1">
    <source>
        <dbReference type="EMBL" id="RMQ18673.1"/>
    </source>
</evidence>
<comment type="caution">
    <text evidence="1">The sequence shown here is derived from an EMBL/GenBank/DDBJ whole genome shotgun (WGS) entry which is preliminary data.</text>
</comment>
<gene>
    <name evidence="1" type="ORF">ALQ08_200148</name>
</gene>
<dbReference type="AlphaFoldDB" id="A0A3M4JP37"/>
<evidence type="ECO:0000313" key="2">
    <source>
        <dbReference type="Proteomes" id="UP000269044"/>
    </source>
</evidence>
<dbReference type="EMBL" id="RBRA01000295">
    <property type="protein sequence ID" value="RMQ18673.1"/>
    <property type="molecule type" value="Genomic_DNA"/>
</dbReference>
<accession>A0A3M4JP37</accession>
<proteinExistence type="predicted"/>
<name>A0A3M4JP37_9PSED</name>
<reference evidence="1 2" key="1">
    <citation type="submission" date="2018-08" db="EMBL/GenBank/DDBJ databases">
        <title>Recombination of ecologically and evolutionarily significant loci maintains genetic cohesion in the Pseudomonas syringae species complex.</title>
        <authorList>
            <person name="Dillon M."/>
            <person name="Thakur S."/>
            <person name="Almeida R.N.D."/>
            <person name="Weir B.S."/>
            <person name="Guttman D.S."/>
        </authorList>
    </citation>
    <scope>NUCLEOTIDE SEQUENCE [LARGE SCALE GENOMIC DNA]</scope>
    <source>
        <strain evidence="1 2">ICMP 13052</strain>
    </source>
</reference>